<name>A0A2P4XEM8_9STRA</name>
<dbReference type="EMBL" id="NCKW01011222">
    <property type="protein sequence ID" value="POM64007.1"/>
    <property type="molecule type" value="Genomic_DNA"/>
</dbReference>
<proteinExistence type="predicted"/>
<dbReference type="InterPro" id="IPR043502">
    <property type="entry name" value="DNA/RNA_pol_sf"/>
</dbReference>
<evidence type="ECO:0000313" key="1">
    <source>
        <dbReference type="EMBL" id="POM64007.1"/>
    </source>
</evidence>
<organism evidence="1 2">
    <name type="scientific">Phytophthora palmivora</name>
    <dbReference type="NCBI Taxonomy" id="4796"/>
    <lineage>
        <taxon>Eukaryota</taxon>
        <taxon>Sar</taxon>
        <taxon>Stramenopiles</taxon>
        <taxon>Oomycota</taxon>
        <taxon>Peronosporomycetes</taxon>
        <taxon>Peronosporales</taxon>
        <taxon>Peronosporaceae</taxon>
        <taxon>Phytophthora</taxon>
    </lineage>
</organism>
<dbReference type="AlphaFoldDB" id="A0A2P4XEM8"/>
<comment type="caution">
    <text evidence="1">The sequence shown here is derived from an EMBL/GenBank/DDBJ whole genome shotgun (WGS) entry which is preliminary data.</text>
</comment>
<evidence type="ECO:0000313" key="2">
    <source>
        <dbReference type="Proteomes" id="UP000237271"/>
    </source>
</evidence>
<dbReference type="OrthoDB" id="91429at2759"/>
<keyword evidence="2" id="KW-1185">Reference proteome</keyword>
<dbReference type="SUPFAM" id="SSF56672">
    <property type="entry name" value="DNA/RNA polymerases"/>
    <property type="match status" value="1"/>
</dbReference>
<reference evidence="1 2" key="1">
    <citation type="journal article" date="2017" name="Genome Biol. Evol.">
        <title>Phytophthora megakarya and P. palmivora, closely related causal agents of cacao black pod rot, underwent increases in genome sizes and gene numbers by different mechanisms.</title>
        <authorList>
            <person name="Ali S.S."/>
            <person name="Shao J."/>
            <person name="Lary D.J."/>
            <person name="Kronmiller B."/>
            <person name="Shen D."/>
            <person name="Strem M.D."/>
            <person name="Amoako-Attah I."/>
            <person name="Akrofi A.Y."/>
            <person name="Begoude B.A."/>
            <person name="Ten Hoopen G.M."/>
            <person name="Coulibaly K."/>
            <person name="Kebe B.I."/>
            <person name="Melnick R.L."/>
            <person name="Guiltinan M.J."/>
            <person name="Tyler B.M."/>
            <person name="Meinhardt L.W."/>
            <person name="Bailey B.A."/>
        </authorList>
    </citation>
    <scope>NUCLEOTIDE SEQUENCE [LARGE SCALE GENOMIC DNA]</scope>
    <source>
        <strain evidence="2">sbr112.9</strain>
    </source>
</reference>
<accession>A0A2P4XEM8</accession>
<protein>
    <submittedName>
        <fullName evidence="1">Secreted protein</fullName>
    </submittedName>
</protein>
<gene>
    <name evidence="1" type="ORF">PHPALM_20528</name>
</gene>
<dbReference type="Proteomes" id="UP000237271">
    <property type="component" value="Unassembled WGS sequence"/>
</dbReference>
<sequence>MAIASGRLGSRGLTLMHVKEASEIACLEDGSTNMNFISDFSAAASLLTVSITCSTYEVILDVVHEFNAFGQEMWYDHMRKVTSRLLVLVAKNKSAYPDNTPARVRLTLLYANMFHGTVLGHLQADDPQWAAPPRQTLRPPNDGSAWAWINVFRKNIRKEQEAWRWLVLDKDLLEQWPEIVISPFGVVDKGNEDATSSGRTIHDLSFPEGSSINECTDQDSITKPDYRHFYAVATEIPRAKYNHPGTEIHVMAGDVASAFRNITIHSNRVYLFAGLIEEENVLIIELSVPFGWPGSPGFFEIFGGAISHIHGSHMNTICPTGYFNYHWVDDHINVTANIGSSCREMDRSLRFVIVAILGADAINDKKFTVSDVGIEMYASDFGLCVLDIPAHKALTYQFTAPEGTLIRNFKNGEANGFDINYRWLLSCAFAVQMRGSRWAANVPRNGRPLHVPFRIDNTSAVT</sequence>